<evidence type="ECO:0000256" key="4">
    <source>
        <dbReference type="ARBA" id="ARBA00023242"/>
    </source>
</evidence>
<protein>
    <recommendedName>
        <fullName evidence="9">Nucleoporin_N domain-containing protein</fullName>
    </recommendedName>
</protein>
<dbReference type="Gene3D" id="1.25.40.440">
    <property type="entry name" value="Nucleoporin, helical domain, central subdomain"/>
    <property type="match status" value="1"/>
</dbReference>
<evidence type="ECO:0000256" key="1">
    <source>
        <dbReference type="ARBA" id="ARBA00004123"/>
    </source>
</evidence>
<dbReference type="PANTHER" id="PTHR10350:SF6">
    <property type="entry name" value="NUCLEAR PORE COMPLEX PROTEIN NUP155"/>
    <property type="match status" value="1"/>
</dbReference>
<keyword evidence="3" id="KW-0813">Transport</keyword>
<comment type="caution">
    <text evidence="7">The sequence shown here is derived from an EMBL/GenBank/DDBJ whole genome shotgun (WGS) entry which is preliminary data.</text>
</comment>
<dbReference type="EMBL" id="NIVC01001123">
    <property type="protein sequence ID" value="PAA71971.1"/>
    <property type="molecule type" value="Genomic_DNA"/>
</dbReference>
<dbReference type="GO" id="GO:0044611">
    <property type="term" value="C:nuclear pore inner ring"/>
    <property type="evidence" value="ECO:0007669"/>
    <property type="project" value="TreeGrafter"/>
</dbReference>
<dbReference type="InterPro" id="IPR042537">
    <property type="entry name" value="Nucleoporin_Nup155_C_2"/>
</dbReference>
<dbReference type="OrthoDB" id="338970at2759"/>
<dbReference type="InterPro" id="IPR007187">
    <property type="entry name" value="Nucleoporin_Nup133/Nup155_C"/>
</dbReference>
<dbReference type="GO" id="GO:0017056">
    <property type="term" value="F:structural constituent of nuclear pore"/>
    <property type="evidence" value="ECO:0007669"/>
    <property type="project" value="InterPro"/>
</dbReference>
<sequence length="1328" mass="145007">SPNKMVNGPPSVAIMQQHQQQTPPSSGIAIGSCGIAATPSAAASGVAASGAPGGDLIEEGLQFLEPFVQSERSYPDLATLLGGVGDRVTMSGTDVAAYPPSPNGSGGEVSISRVTPLPGELMEKLGAMQTNCLMGVFPEASRAWLTVDNEFFLWNYEDGSDLAYYDGLQDAIVAVGFVQPRRDVFADEVHHLLCLATPLELAVLGVSYQSGQVHLLAEPLLRLPTDGQVVTCIEGSRSTGRLFAGTQSGCLLEVAYEERRVGWLSGQYTVQGRLINHSVSSLSRLVPSFISSLAAADDPICQVCVDDSRRLVYTRSQESTVFAYALSAEAGDTAARRVAALRGSDLAAHAARIAHMVDRSCLTDIVHLSPLTAQHSAMLYLMAVTGSGVRFYFDARLRLAHVRLGPMCPSLPRLADIRLATESRGTVLMLASRGEDRDTLYVLSPDPFPRRPQLQEACSVAWPPGRAWIMCCLPSPQLDYRDIGIDPQLHDGPLVGRPYPPVFLTQHVDPVRRFLLVSVHGLVLLELQTPLMRLAGLLAANQPDSRPVTDWFAHFGPEESSCVCLILACCDSDDLVRERALAAVMLHGTAAAVRDAAMAASIDCQTPVPSSAAAADPSANALLSGLSRYAARVLLPLWYSPIVSERRGCFLVSRLESDELGWFSSHLTHLFRFVQSNLAQLSASARGRVEAESQQRAYKLLQLISTNLELLNLWKLLAEHQFYLVARRLTEDERAHLRGTRFRDLLLAKNRLLLNRLIACLLEHYLADSASVDSISNKLQEACSSLYTPQDALCAKANEMLQAAAGEPLDRRTSLLAEAGRLYREAGTSVSLADVLPRLEALQAYETMAGLCLALAKQWDPQDRALHFTREGRKPHTEADADAVAGRHGCYQALLDICTRLRRAATGAGAATVPVAVTPRPVGVSPHSSAAAAAAAAAAAVVSQSPAKAQQGQHEMARVLDNVIRVTLNSDDMLAHYEMFNWLSQHGMTEQMLSHDSAHLESYLRNRLRKTPEDQQLRELLCRHLKRCGKVLEAARILEHLAVAACDTADLAQRQAYLAQAIVDAKSRPGEGIGELLQQLEDELDTATVQAAVLEELQQRYPQSAASPEMAEAVRRLNGQLFPLTELYAEFAAPLRLPLAKLRIVASAGHRDQALVNQLWEELLDRELAGPAGFRAVQQTLARLGRSYSSGANGEDFFPAVQIVATLEKRAIEARLEEGWVVNAFCQFDYPLHRLAQAYDQLLRRRAGDPVWQSLRGYHQLLRSLICLLAKFQRAADSMPARNRQRAASQFLDMISSYQVDLRSHTDAMSVNISQRLAQIRDDLARMA</sequence>
<dbReference type="GO" id="GO:0006606">
    <property type="term" value="P:protein import into nucleus"/>
    <property type="evidence" value="ECO:0007669"/>
    <property type="project" value="TreeGrafter"/>
</dbReference>
<gene>
    <name evidence="7" type="ORF">BOX15_Mlig004589g1</name>
</gene>
<evidence type="ECO:0000256" key="3">
    <source>
        <dbReference type="ARBA" id="ARBA00022448"/>
    </source>
</evidence>
<comment type="similarity">
    <text evidence="2">Belongs to the non-repetitive/WGA-negative nucleoporin family.</text>
</comment>
<organism evidence="7 8">
    <name type="scientific">Macrostomum lignano</name>
    <dbReference type="NCBI Taxonomy" id="282301"/>
    <lineage>
        <taxon>Eukaryota</taxon>
        <taxon>Metazoa</taxon>
        <taxon>Spiralia</taxon>
        <taxon>Lophotrochozoa</taxon>
        <taxon>Platyhelminthes</taxon>
        <taxon>Rhabditophora</taxon>
        <taxon>Macrostomorpha</taxon>
        <taxon>Macrostomida</taxon>
        <taxon>Macrostomidae</taxon>
        <taxon>Macrostomum</taxon>
    </lineage>
</organism>
<evidence type="ECO:0000256" key="2">
    <source>
        <dbReference type="ARBA" id="ARBA00007373"/>
    </source>
</evidence>
<accession>A0A267FDV4</accession>
<evidence type="ECO:0000313" key="7">
    <source>
        <dbReference type="EMBL" id="PAA71971.1"/>
    </source>
</evidence>
<dbReference type="GO" id="GO:0000972">
    <property type="term" value="P:transcription-dependent tethering of RNA polymerase II gene DNA at nuclear periphery"/>
    <property type="evidence" value="ECO:0007669"/>
    <property type="project" value="TreeGrafter"/>
</dbReference>
<dbReference type="InterPro" id="IPR042538">
    <property type="entry name" value="Nucleoporin_Nup155_C_3"/>
</dbReference>
<comment type="subcellular location">
    <subcellularLocation>
        <location evidence="1">Nucleus</location>
    </subcellularLocation>
</comment>
<dbReference type="Pfam" id="PF08801">
    <property type="entry name" value="Nucleoporin_N"/>
    <property type="match status" value="1"/>
</dbReference>
<evidence type="ECO:0000259" key="6">
    <source>
        <dbReference type="Pfam" id="PF08801"/>
    </source>
</evidence>
<keyword evidence="8" id="KW-1185">Reference proteome</keyword>
<dbReference type="GO" id="GO:0036228">
    <property type="term" value="P:protein localization to nuclear inner membrane"/>
    <property type="evidence" value="ECO:0007669"/>
    <property type="project" value="TreeGrafter"/>
</dbReference>
<dbReference type="InterPro" id="IPR004870">
    <property type="entry name" value="Nucleoporin_Nup155"/>
</dbReference>
<evidence type="ECO:0000313" key="8">
    <source>
        <dbReference type="Proteomes" id="UP000215902"/>
    </source>
</evidence>
<keyword evidence="4" id="KW-0539">Nucleus</keyword>
<dbReference type="Gene3D" id="1.20.58.1780">
    <property type="match status" value="1"/>
</dbReference>
<reference evidence="7 8" key="1">
    <citation type="submission" date="2017-06" db="EMBL/GenBank/DDBJ databases">
        <title>A platform for efficient transgenesis in Macrostomum lignano, a flatworm model organism for stem cell research.</title>
        <authorList>
            <person name="Berezikov E."/>
        </authorList>
    </citation>
    <scope>NUCLEOTIDE SEQUENCE [LARGE SCALE GENOMIC DNA]</scope>
    <source>
        <strain evidence="7">DV1</strain>
        <tissue evidence="7">Whole organism</tissue>
    </source>
</reference>
<feature type="non-terminal residue" evidence="7">
    <location>
        <position position="1"/>
    </location>
</feature>
<evidence type="ECO:0008006" key="9">
    <source>
        <dbReference type="Google" id="ProtNLM"/>
    </source>
</evidence>
<dbReference type="GO" id="GO:0006405">
    <property type="term" value="P:RNA export from nucleus"/>
    <property type="evidence" value="ECO:0007669"/>
    <property type="project" value="TreeGrafter"/>
</dbReference>
<proteinExistence type="inferred from homology"/>
<dbReference type="InterPro" id="IPR042533">
    <property type="entry name" value="Nucleoporin_Nup155_C_1"/>
</dbReference>
<name>A0A267FDV4_9PLAT</name>
<dbReference type="Proteomes" id="UP000215902">
    <property type="component" value="Unassembled WGS sequence"/>
</dbReference>
<feature type="domain" description="Nucleoporin Nup133/Nup155-like N-terminal" evidence="6">
    <location>
        <begin position="111"/>
        <end position="406"/>
    </location>
</feature>
<dbReference type="Pfam" id="PF03177">
    <property type="entry name" value="Nucleoporin_C"/>
    <property type="match status" value="1"/>
</dbReference>
<dbReference type="PANTHER" id="PTHR10350">
    <property type="entry name" value="NUCLEAR PORE COMPLEX PROTEIN NUP155"/>
    <property type="match status" value="1"/>
</dbReference>
<dbReference type="STRING" id="282301.A0A267FDV4"/>
<evidence type="ECO:0000259" key="5">
    <source>
        <dbReference type="Pfam" id="PF03177"/>
    </source>
</evidence>
<feature type="domain" description="Nucleoporin Nup133/Nup155-like C-terminal" evidence="5">
    <location>
        <begin position="623"/>
        <end position="1304"/>
    </location>
</feature>
<dbReference type="Gene3D" id="1.25.40.450">
    <property type="entry name" value="Nucleoporin, helical domain, N-terminal subdomain"/>
    <property type="match status" value="1"/>
</dbReference>
<dbReference type="InterPro" id="IPR014908">
    <property type="entry name" value="Nucleoporin_Nup133/Nup155_N"/>
</dbReference>
<dbReference type="Gene3D" id="1.20.120.1880">
    <property type="entry name" value="Nucleoporin, helical C-terminal domain"/>
    <property type="match status" value="1"/>
</dbReference>